<keyword evidence="4 6" id="KW-0067">ATP-binding</keyword>
<dbReference type="InterPro" id="IPR014001">
    <property type="entry name" value="Helicase_ATP-bd"/>
</dbReference>
<evidence type="ECO:0000313" key="11">
    <source>
        <dbReference type="Proteomes" id="UP000002313"/>
    </source>
</evidence>
<dbReference type="CDD" id="cd00268">
    <property type="entry name" value="DEADc"/>
    <property type="match status" value="1"/>
</dbReference>
<dbReference type="PROSITE" id="PS00039">
    <property type="entry name" value="DEAD_ATP_HELICASE"/>
    <property type="match status" value="1"/>
</dbReference>
<dbReference type="InterPro" id="IPR044742">
    <property type="entry name" value="DEAD/DEAH_RhlB"/>
</dbReference>
<dbReference type="Pfam" id="PF00270">
    <property type="entry name" value="DEAD"/>
    <property type="match status" value="1"/>
</dbReference>
<comment type="domain">
    <text evidence="7">The Q motif is unique to and characteristic of the DEAD box family of RNA helicases and controls ATP binding and hydrolysis.</text>
</comment>
<feature type="domain" description="Helicase ATP-binding" evidence="8">
    <location>
        <begin position="73"/>
        <end position="218"/>
    </location>
</feature>
<comment type="similarity">
    <text evidence="6">Belongs to the DEAD box helicase family.</text>
</comment>
<keyword evidence="11" id="KW-1185">Reference proteome</keyword>
<evidence type="ECO:0000259" key="9">
    <source>
        <dbReference type="PROSITE" id="PS51194"/>
    </source>
</evidence>
<evidence type="ECO:0000256" key="5">
    <source>
        <dbReference type="ARBA" id="ARBA00022884"/>
    </source>
</evidence>
<comment type="function">
    <text evidence="7">RNA helicase.</text>
</comment>
<dbReference type="SMART" id="SM00490">
    <property type="entry name" value="HELICc"/>
    <property type="match status" value="1"/>
</dbReference>
<accession>E0S6Z4</accession>
<dbReference type="PANTHER" id="PTHR24031">
    <property type="entry name" value="RNA HELICASE"/>
    <property type="match status" value="1"/>
</dbReference>
<reference evidence="10 11" key="2">
    <citation type="journal article" date="2012" name="Proc. Natl. Acad. Sci. U.S.A.">
        <title>Gain and loss of multiple functionally related, horizontally transferred genes in the reduced genomes of two microsporidian parasites.</title>
        <authorList>
            <person name="Pombert J.-F."/>
            <person name="Selman M."/>
            <person name="Burki F."/>
            <person name="Bardell F.T."/>
            <person name="Farinelli L."/>
            <person name="Solter L.F."/>
            <person name="Whitman D.W."/>
            <person name="Weiss L.M."/>
            <person name="Corradi N."/>
            <person name="Keeling P.J."/>
        </authorList>
    </citation>
    <scope>NUCLEOTIDE SEQUENCE [LARGE SCALE GENOMIC DNA]</scope>
    <source>
        <strain evidence="10 11">ATCC 50506</strain>
    </source>
</reference>
<protein>
    <recommendedName>
        <fullName evidence="7">ATP-dependent RNA helicase</fullName>
        <ecNumber evidence="7">3.6.4.13</ecNumber>
    </recommendedName>
</protein>
<keyword evidence="3 6" id="KW-0347">Helicase</keyword>
<dbReference type="SMART" id="SM00487">
    <property type="entry name" value="DEXDc"/>
    <property type="match status" value="1"/>
</dbReference>
<evidence type="ECO:0000256" key="3">
    <source>
        <dbReference type="ARBA" id="ARBA00022806"/>
    </source>
</evidence>
<gene>
    <name evidence="10" type="ORF">Eint_051330</name>
</gene>
<dbReference type="SUPFAM" id="SSF52540">
    <property type="entry name" value="P-loop containing nucleoside triphosphate hydrolases"/>
    <property type="match status" value="1"/>
</dbReference>
<evidence type="ECO:0000256" key="7">
    <source>
        <dbReference type="RuleBase" id="RU365068"/>
    </source>
</evidence>
<reference evidence="10 11" key="1">
    <citation type="journal article" date="2010" name="Nat. Commun.">
        <title>The complete sequence of the smallest known nuclear genome from the microsporidian Encephalitozoon intestinalis.</title>
        <authorList>
            <person name="Corradi N."/>
            <person name="Pombert J.-F."/>
            <person name="Farinelli L."/>
            <person name="Didier E.S."/>
            <person name="Keeling P.J."/>
        </authorList>
    </citation>
    <scope>NUCLEOTIDE SEQUENCE [LARGE SCALE GENOMIC DNA]</scope>
    <source>
        <strain evidence="10 11">ATCC 50506</strain>
    </source>
</reference>
<dbReference type="KEGG" id="ein:Eint_051330"/>
<dbReference type="GeneID" id="9699261"/>
<evidence type="ECO:0000259" key="8">
    <source>
        <dbReference type="PROSITE" id="PS51192"/>
    </source>
</evidence>
<organism evidence="10 11">
    <name type="scientific">Encephalitozoon intestinalis (strain ATCC 50506)</name>
    <name type="common">Microsporidian parasite</name>
    <name type="synonym">Septata intestinalis</name>
    <dbReference type="NCBI Taxonomy" id="876142"/>
    <lineage>
        <taxon>Eukaryota</taxon>
        <taxon>Fungi</taxon>
        <taxon>Fungi incertae sedis</taxon>
        <taxon>Microsporidia</taxon>
        <taxon>Unikaryonidae</taxon>
        <taxon>Encephalitozoon</taxon>
    </lineage>
</organism>
<dbReference type="InterPro" id="IPR001650">
    <property type="entry name" value="Helicase_C-like"/>
</dbReference>
<evidence type="ECO:0000313" key="10">
    <source>
        <dbReference type="EMBL" id="ADM11580.1"/>
    </source>
</evidence>
<dbReference type="PROSITE" id="PS51192">
    <property type="entry name" value="HELICASE_ATP_BIND_1"/>
    <property type="match status" value="1"/>
</dbReference>
<dbReference type="InterPro" id="IPR027417">
    <property type="entry name" value="P-loop_NTPase"/>
</dbReference>
<keyword evidence="2 6" id="KW-0378">Hydrolase</keyword>
<keyword evidence="5 7" id="KW-0694">RNA-binding</keyword>
<dbReference type="RefSeq" id="XP_003072940.1">
    <property type="nucleotide sequence ID" value="XM_003072894.1"/>
</dbReference>
<dbReference type="InterPro" id="IPR011545">
    <property type="entry name" value="DEAD/DEAH_box_helicase_dom"/>
</dbReference>
<dbReference type="CDD" id="cd18787">
    <property type="entry name" value="SF2_C_DEAD"/>
    <property type="match status" value="1"/>
</dbReference>
<comment type="catalytic activity">
    <reaction evidence="7">
        <text>ATP + H2O = ADP + phosphate + H(+)</text>
        <dbReference type="Rhea" id="RHEA:13065"/>
        <dbReference type="ChEBI" id="CHEBI:15377"/>
        <dbReference type="ChEBI" id="CHEBI:15378"/>
        <dbReference type="ChEBI" id="CHEBI:30616"/>
        <dbReference type="ChEBI" id="CHEBI:43474"/>
        <dbReference type="ChEBI" id="CHEBI:456216"/>
        <dbReference type="EC" id="3.6.4.13"/>
    </reaction>
</comment>
<evidence type="ECO:0000256" key="2">
    <source>
        <dbReference type="ARBA" id="ARBA00022801"/>
    </source>
</evidence>
<sequence>MRSPAILRSLKNKILAKLNRKKKSICNRSTSESNSLGDEVLANNSEELLMEWPLPFNKDLLPPYPTDVQKTVIPYILAKKSINVVSETGSGKTLSYVLPYTHILENEDKRLLVIVPTRELVSQVSKVFQKFSEGLLEVLEITGEGSIDSQRLEASKPFDVVISTPGRLKELMELKSIGSFEYVVVDEADRLMQHDIRRDVAFILREARPEVTSFFSATSFEWYGGIKISIGGVSVSRNVEEFFLYAENNEKQQVLGEILNSCEDWFGRTMNVRRDELEIKKIFIFCNTIKMCEDLHERFRESLVLHSKKSMDERKTVMKALEGENVVLISTDLGGRGVDIRDVDLVINYDLPKTIEAYVHRCGRAGRQKKGVSLSMVCREDKEILPKLRRLIERKGGVVPRFMNRKEDIILD</sequence>
<evidence type="ECO:0000256" key="6">
    <source>
        <dbReference type="RuleBase" id="RU000492"/>
    </source>
</evidence>
<dbReference type="InterPro" id="IPR000629">
    <property type="entry name" value="RNA-helicase_DEAD-box_CS"/>
</dbReference>
<evidence type="ECO:0000256" key="4">
    <source>
        <dbReference type="ARBA" id="ARBA00022840"/>
    </source>
</evidence>
<dbReference type="EC" id="3.6.4.13" evidence="7"/>
<dbReference type="GO" id="GO:0003723">
    <property type="term" value="F:RNA binding"/>
    <property type="evidence" value="ECO:0007669"/>
    <property type="project" value="UniProtKB-UniRule"/>
</dbReference>
<dbReference type="GO" id="GO:0005524">
    <property type="term" value="F:ATP binding"/>
    <property type="evidence" value="ECO:0007669"/>
    <property type="project" value="UniProtKB-UniRule"/>
</dbReference>
<evidence type="ECO:0000256" key="1">
    <source>
        <dbReference type="ARBA" id="ARBA00022741"/>
    </source>
</evidence>
<dbReference type="HOGENOM" id="CLU_003041_1_3_1"/>
<feature type="domain" description="Helicase C-terminal" evidence="9">
    <location>
        <begin position="271"/>
        <end position="407"/>
    </location>
</feature>
<dbReference type="GO" id="GO:0003724">
    <property type="term" value="F:RNA helicase activity"/>
    <property type="evidence" value="ECO:0007669"/>
    <property type="project" value="UniProtKB-EC"/>
</dbReference>
<dbReference type="EMBL" id="CP001946">
    <property type="protein sequence ID" value="ADM11580.1"/>
    <property type="molecule type" value="Genomic_DNA"/>
</dbReference>
<dbReference type="AlphaFoldDB" id="E0S6Z4"/>
<dbReference type="Proteomes" id="UP000002313">
    <property type="component" value="Chromosome V"/>
</dbReference>
<dbReference type="VEuPathDB" id="MicrosporidiaDB:Eint_051330"/>
<dbReference type="OrthoDB" id="10261904at2759"/>
<dbReference type="Gene3D" id="3.40.50.300">
    <property type="entry name" value="P-loop containing nucleotide triphosphate hydrolases"/>
    <property type="match status" value="2"/>
</dbReference>
<dbReference type="PROSITE" id="PS51194">
    <property type="entry name" value="HELICASE_CTER"/>
    <property type="match status" value="1"/>
</dbReference>
<dbReference type="GO" id="GO:0016787">
    <property type="term" value="F:hydrolase activity"/>
    <property type="evidence" value="ECO:0007669"/>
    <property type="project" value="UniProtKB-KW"/>
</dbReference>
<proteinExistence type="inferred from homology"/>
<name>E0S6Z4_ENCIT</name>
<dbReference type="Pfam" id="PF00271">
    <property type="entry name" value="Helicase_C"/>
    <property type="match status" value="1"/>
</dbReference>
<keyword evidence="1 6" id="KW-0547">Nucleotide-binding</keyword>